<keyword evidence="1" id="KW-0812">Transmembrane</keyword>
<feature type="transmembrane region" description="Helical" evidence="1">
    <location>
        <begin position="6"/>
        <end position="35"/>
    </location>
</feature>
<evidence type="ECO:0000313" key="3">
    <source>
        <dbReference type="Proteomes" id="UP000009375"/>
    </source>
</evidence>
<protein>
    <submittedName>
        <fullName evidence="2">Uncharacterized protein</fullName>
    </submittedName>
</protein>
<feature type="transmembrane region" description="Helical" evidence="1">
    <location>
        <begin position="89"/>
        <end position="111"/>
    </location>
</feature>
<proteinExistence type="predicted"/>
<gene>
    <name evidence="2" type="ORF">BJBARM4_0070</name>
</gene>
<dbReference type="Proteomes" id="UP000009375">
    <property type="component" value="Unassembled WGS sequence"/>
</dbReference>
<dbReference type="AlphaFoldDB" id="D2EED3"/>
<reference evidence="2 3" key="1">
    <citation type="journal article" date="2010" name="Proc. Natl. Acad. Sci. U.S.A.">
        <title>Enigmatic, ultrasmall, uncultivated Archaea.</title>
        <authorList>
            <person name="Baker B.J."/>
            <person name="Comolli L.R."/>
            <person name="Dick G.J."/>
            <person name="Hauser L.J."/>
            <person name="Hyatt D."/>
            <person name="Dill B.D."/>
            <person name="Land M.L."/>
            <person name="Verberkmoes N.C."/>
            <person name="Hettich R.L."/>
            <person name="Banfield J.F."/>
        </authorList>
    </citation>
    <scope>NUCLEOTIDE SEQUENCE [LARGE SCALE GENOMIC DNA]</scope>
</reference>
<feature type="transmembrane region" description="Helical" evidence="1">
    <location>
        <begin position="56"/>
        <end position="83"/>
    </location>
</feature>
<dbReference type="EMBL" id="GG730039">
    <property type="protein sequence ID" value="EEZ93312.1"/>
    <property type="molecule type" value="Genomic_DNA"/>
</dbReference>
<evidence type="ECO:0000313" key="2">
    <source>
        <dbReference type="EMBL" id="EEZ93312.1"/>
    </source>
</evidence>
<name>D2EED3_PARA4</name>
<evidence type="ECO:0000256" key="1">
    <source>
        <dbReference type="SAM" id="Phobius"/>
    </source>
</evidence>
<accession>D2EED3</accession>
<keyword evidence="1" id="KW-0472">Membrane</keyword>
<organism evidence="2 3">
    <name type="scientific">Candidatus Parvarchaeum acidiphilum ARMAN-4</name>
    <dbReference type="NCBI Taxonomy" id="662760"/>
    <lineage>
        <taxon>Archaea</taxon>
        <taxon>Candidatus Parvarchaeota</taxon>
        <taxon>Candidatus Parvarchaeum</taxon>
    </lineage>
</organism>
<sequence>MIENSILGIIGIITGVIILISTSGFVYFMLSAYKYGSIKDANKFFGSYMFNNPKRYIFAFLSIVIAAILLATGFIASFIVSFFMNPLSIWEILSSATLIALAAFFIIFTSIDHPKAFLNYIKFLKNKK</sequence>
<keyword evidence="1" id="KW-1133">Transmembrane helix</keyword>